<dbReference type="EMBL" id="CAXAMM010042796">
    <property type="protein sequence ID" value="CAK9106851.1"/>
    <property type="molecule type" value="Genomic_DNA"/>
</dbReference>
<feature type="non-terminal residue" evidence="1">
    <location>
        <position position="103"/>
    </location>
</feature>
<proteinExistence type="predicted"/>
<comment type="caution">
    <text evidence="1">The sequence shown here is derived from an EMBL/GenBank/DDBJ whole genome shotgun (WGS) entry which is preliminary data.</text>
</comment>
<name>A0ABP0S3G1_9DINO</name>
<protein>
    <submittedName>
        <fullName evidence="1">Uncharacterized protein</fullName>
    </submittedName>
</protein>
<organism evidence="1 2">
    <name type="scientific">Durusdinium trenchii</name>
    <dbReference type="NCBI Taxonomy" id="1381693"/>
    <lineage>
        <taxon>Eukaryota</taxon>
        <taxon>Sar</taxon>
        <taxon>Alveolata</taxon>
        <taxon>Dinophyceae</taxon>
        <taxon>Suessiales</taxon>
        <taxon>Symbiodiniaceae</taxon>
        <taxon>Durusdinium</taxon>
    </lineage>
</organism>
<feature type="non-terminal residue" evidence="1">
    <location>
        <position position="1"/>
    </location>
</feature>
<accession>A0ABP0S3G1</accession>
<dbReference type="Proteomes" id="UP001642464">
    <property type="component" value="Unassembled WGS sequence"/>
</dbReference>
<evidence type="ECO:0000313" key="2">
    <source>
        <dbReference type="Proteomes" id="UP001642464"/>
    </source>
</evidence>
<sequence>AYQQLEGSQVLWELRRWYHRSPYVDQLPLFHRVRRSQDVWLKLHGLLLKPKRQASGDDDADRFLNVGDDGQDCAYAVPICLFCAMLVWDAIGAARADDNASFY</sequence>
<evidence type="ECO:0000313" key="1">
    <source>
        <dbReference type="EMBL" id="CAK9106851.1"/>
    </source>
</evidence>
<keyword evidence="2" id="KW-1185">Reference proteome</keyword>
<gene>
    <name evidence="1" type="ORF">SCF082_LOCUS49760</name>
</gene>
<reference evidence="1 2" key="1">
    <citation type="submission" date="2024-02" db="EMBL/GenBank/DDBJ databases">
        <authorList>
            <person name="Chen Y."/>
            <person name="Shah S."/>
            <person name="Dougan E. K."/>
            <person name="Thang M."/>
            <person name="Chan C."/>
        </authorList>
    </citation>
    <scope>NUCLEOTIDE SEQUENCE [LARGE SCALE GENOMIC DNA]</scope>
</reference>